<dbReference type="Proteomes" id="UP000769484">
    <property type="component" value="Unassembled WGS sequence"/>
</dbReference>
<dbReference type="AlphaFoldDB" id="A0A930PI84"/>
<reference evidence="1" key="1">
    <citation type="submission" date="2020-04" db="EMBL/GenBank/DDBJ databases">
        <title>Deep metagenomics examines the oral microbiome during advanced dental caries in children, revealing novel taxa and co-occurrences with host molecules.</title>
        <authorList>
            <person name="Baker J.L."/>
            <person name="Morton J.T."/>
            <person name="Dinis M."/>
            <person name="Alvarez R."/>
            <person name="Tran N.C."/>
            <person name="Knight R."/>
            <person name="Edlund A."/>
        </authorList>
    </citation>
    <scope>NUCLEOTIDE SEQUENCE</scope>
    <source>
        <strain evidence="1">JCVI_47_bin.4</strain>
    </source>
</reference>
<sequence>MMLSPFLLKWRIERDIPGGFVSKASLPEESGASGITMIKTFDDVKVSLTFDDSSFGFLEYSSRTREVFGNIFSLKELDGFISFHKGLMM</sequence>
<gene>
    <name evidence="1" type="ORF">HXO56_06265</name>
</gene>
<name>A0A930PI84_9MICC</name>
<dbReference type="EMBL" id="JABZXJ010000021">
    <property type="protein sequence ID" value="MBF1649681.1"/>
    <property type="molecule type" value="Genomic_DNA"/>
</dbReference>
<accession>A0A930PI84</accession>
<organism evidence="1 2">
    <name type="scientific">Rothia dentocariosa</name>
    <dbReference type="NCBI Taxonomy" id="2047"/>
    <lineage>
        <taxon>Bacteria</taxon>
        <taxon>Bacillati</taxon>
        <taxon>Actinomycetota</taxon>
        <taxon>Actinomycetes</taxon>
        <taxon>Micrococcales</taxon>
        <taxon>Micrococcaceae</taxon>
        <taxon>Rothia</taxon>
    </lineage>
</organism>
<proteinExistence type="predicted"/>
<evidence type="ECO:0000313" key="1">
    <source>
        <dbReference type="EMBL" id="MBF1649681.1"/>
    </source>
</evidence>
<comment type="caution">
    <text evidence="1">The sequence shown here is derived from an EMBL/GenBank/DDBJ whole genome shotgun (WGS) entry which is preliminary data.</text>
</comment>
<evidence type="ECO:0000313" key="2">
    <source>
        <dbReference type="Proteomes" id="UP000769484"/>
    </source>
</evidence>
<protein>
    <submittedName>
        <fullName evidence="1">Uncharacterized protein</fullName>
    </submittedName>
</protein>